<dbReference type="Gene3D" id="1.10.150.110">
    <property type="entry name" value="DNA polymerase beta, N-terminal domain-like"/>
    <property type="match status" value="1"/>
</dbReference>
<reference evidence="2" key="1">
    <citation type="submission" date="2023-04" db="EMBL/GenBank/DDBJ databases">
        <title>Characterization and analysis of the complete genome of Gordonia rubripertincta 112, the degrader of aromatic and aliphatic compounds.</title>
        <authorList>
            <person name="Frantsuzova E."/>
            <person name="Bogun A."/>
            <person name="Delegan Y."/>
        </authorList>
    </citation>
    <scope>NUCLEOTIDE SEQUENCE</scope>
    <source>
        <strain evidence="2">112</strain>
    </source>
</reference>
<feature type="domain" description="Polymerase/histidinol phosphatase N-terminal" evidence="1">
    <location>
        <begin position="111"/>
        <end position="191"/>
    </location>
</feature>
<sequence>MKPLEPLDAPVDPVEALARISWLLEQRRESSYRVEAFRRAGQAAARLSPGDLRDRASGRTLTTVKGIGKTTAAVIAQAVDGRVPDYLARLQDDGPAYPPDGADDLVAAVVGDLHAHTEWSDGGAPIDEMAAAALAMGHEWLAITDHSPRLTVANGLSAERLTSQIGAIDEWNSAQDNGFRLLRGIEIDILDDGALDQSDEMIERLDIVTASVHSHLRMDRDAMTTRLITAASDPRVHVLGHCTGRRVLSGRGHRPPSTFDARAVFEACAANDTIVEINSRPERVDPPDELIHVALESGCLFAIDSDAHAPGQLEFKVLGARRAVEHDIDPDRIVTTWSSDRLLEWTAR</sequence>
<dbReference type="InterPro" id="IPR047967">
    <property type="entry name" value="PolX_PHP"/>
</dbReference>
<dbReference type="GO" id="GO:0042578">
    <property type="term" value="F:phosphoric ester hydrolase activity"/>
    <property type="evidence" value="ECO:0007669"/>
    <property type="project" value="TreeGrafter"/>
</dbReference>
<dbReference type="RefSeq" id="WP_005198516.1">
    <property type="nucleotide sequence ID" value="NZ_CP136136.1"/>
</dbReference>
<dbReference type="GO" id="GO:0005829">
    <property type="term" value="C:cytosol"/>
    <property type="evidence" value="ECO:0007669"/>
    <property type="project" value="TreeGrafter"/>
</dbReference>
<name>A0AAW6R4D0_GORRU</name>
<comment type="caution">
    <text evidence="2">The sequence shown here is derived from an EMBL/GenBank/DDBJ whole genome shotgun (WGS) entry which is preliminary data.</text>
</comment>
<dbReference type="InterPro" id="IPR027421">
    <property type="entry name" value="DNA_pol_lamdba_lyase_dom_sf"/>
</dbReference>
<gene>
    <name evidence="2" type="ORF">QBL07_00310</name>
</gene>
<dbReference type="EMBL" id="JARUXG010000001">
    <property type="protein sequence ID" value="MDG6779266.1"/>
    <property type="molecule type" value="Genomic_DNA"/>
</dbReference>
<dbReference type="FunFam" id="3.20.20.140:FF:000047">
    <property type="entry name" value="PHP domain-containing protein"/>
    <property type="match status" value="1"/>
</dbReference>
<dbReference type="InterPro" id="IPR016195">
    <property type="entry name" value="Pol/histidinol_Pase-like"/>
</dbReference>
<dbReference type="GO" id="GO:0008270">
    <property type="term" value="F:zinc ion binding"/>
    <property type="evidence" value="ECO:0007669"/>
    <property type="project" value="TreeGrafter"/>
</dbReference>
<dbReference type="NCBIfam" id="NF005928">
    <property type="entry name" value="PRK07945.1"/>
    <property type="match status" value="1"/>
</dbReference>
<dbReference type="PANTHER" id="PTHR36928:SF1">
    <property type="entry name" value="PHOSPHATASE YCDX-RELATED"/>
    <property type="match status" value="1"/>
</dbReference>
<evidence type="ECO:0000259" key="1">
    <source>
        <dbReference type="SMART" id="SM00481"/>
    </source>
</evidence>
<dbReference type="InterPro" id="IPR004013">
    <property type="entry name" value="PHP_dom"/>
</dbReference>
<dbReference type="AlphaFoldDB" id="A0AAW6R4D0"/>
<evidence type="ECO:0000313" key="2">
    <source>
        <dbReference type="EMBL" id="MDG6779266.1"/>
    </source>
</evidence>
<dbReference type="SUPFAM" id="SSF89550">
    <property type="entry name" value="PHP domain-like"/>
    <property type="match status" value="1"/>
</dbReference>
<dbReference type="InterPro" id="IPR050243">
    <property type="entry name" value="PHP_phosphatase"/>
</dbReference>
<dbReference type="CDD" id="cd07436">
    <property type="entry name" value="PHP_PolX"/>
    <property type="match status" value="1"/>
</dbReference>
<accession>A0AAW6R4D0</accession>
<dbReference type="Gene3D" id="3.20.20.140">
    <property type="entry name" value="Metal-dependent hydrolases"/>
    <property type="match status" value="1"/>
</dbReference>
<dbReference type="Pfam" id="PF02811">
    <property type="entry name" value="PHP"/>
    <property type="match status" value="1"/>
</dbReference>
<protein>
    <submittedName>
        <fullName evidence="2">PHP domain-containing protein</fullName>
    </submittedName>
</protein>
<proteinExistence type="predicted"/>
<dbReference type="SMART" id="SM00481">
    <property type="entry name" value="POLIIIAc"/>
    <property type="match status" value="1"/>
</dbReference>
<dbReference type="InterPro" id="IPR003141">
    <property type="entry name" value="Pol/His_phosphatase_N"/>
</dbReference>
<organism evidence="2">
    <name type="scientific">Gordonia rubripertincta</name>
    <name type="common">Rhodococcus corallinus</name>
    <dbReference type="NCBI Taxonomy" id="36822"/>
    <lineage>
        <taxon>Bacteria</taxon>
        <taxon>Bacillati</taxon>
        <taxon>Actinomycetota</taxon>
        <taxon>Actinomycetes</taxon>
        <taxon>Mycobacteriales</taxon>
        <taxon>Gordoniaceae</taxon>
        <taxon>Gordonia</taxon>
    </lineage>
</organism>
<dbReference type="PANTHER" id="PTHR36928">
    <property type="entry name" value="PHOSPHATASE YCDX-RELATED"/>
    <property type="match status" value="1"/>
</dbReference>
<dbReference type="SUPFAM" id="SSF47802">
    <property type="entry name" value="DNA polymerase beta, N-terminal domain-like"/>
    <property type="match status" value="1"/>
</dbReference>